<sequence>MVSTASVPILYSSTRDSRPPDRYRFLRLTSQLDNDPRTYGEALSDINSNMWPEANRFEMGSMDPNKVWTLIDLSKGVKPVGCNGFTNPEGFTCIAEEQKVFRLQRSIYGLKQVSRSWNTHFDEVICGYDFIKNECNPCVHKKISGSTVAYLVLYVDDIVRIDIFLIGNDVKVLGNIKAWLSTQVSMKEMREDSYILGIKIYRDRSKWMLGFTQSSYIEKVLKKFKMENSKRGFLPMRHRIKLSKEQSPKTDEELKRMSNIPYASAVESIQYAV</sequence>
<evidence type="ECO:0000313" key="3">
    <source>
        <dbReference type="Proteomes" id="UP001289374"/>
    </source>
</evidence>
<comment type="caution">
    <text evidence="2">The sequence shown here is derived from an EMBL/GenBank/DDBJ whole genome shotgun (WGS) entry which is preliminary data.</text>
</comment>
<dbReference type="AlphaFoldDB" id="A0AAE1WQG5"/>
<evidence type="ECO:0000259" key="1">
    <source>
        <dbReference type="Pfam" id="PF07727"/>
    </source>
</evidence>
<evidence type="ECO:0000313" key="2">
    <source>
        <dbReference type="EMBL" id="KAK4397591.1"/>
    </source>
</evidence>
<organism evidence="2 3">
    <name type="scientific">Sesamum angolense</name>
    <dbReference type="NCBI Taxonomy" id="2727404"/>
    <lineage>
        <taxon>Eukaryota</taxon>
        <taxon>Viridiplantae</taxon>
        <taxon>Streptophyta</taxon>
        <taxon>Embryophyta</taxon>
        <taxon>Tracheophyta</taxon>
        <taxon>Spermatophyta</taxon>
        <taxon>Magnoliopsida</taxon>
        <taxon>eudicotyledons</taxon>
        <taxon>Gunneridae</taxon>
        <taxon>Pentapetalae</taxon>
        <taxon>asterids</taxon>
        <taxon>lamiids</taxon>
        <taxon>Lamiales</taxon>
        <taxon>Pedaliaceae</taxon>
        <taxon>Sesamum</taxon>
    </lineage>
</organism>
<reference evidence="2" key="1">
    <citation type="submission" date="2020-06" db="EMBL/GenBank/DDBJ databases">
        <authorList>
            <person name="Li T."/>
            <person name="Hu X."/>
            <person name="Zhang T."/>
            <person name="Song X."/>
            <person name="Zhang H."/>
            <person name="Dai N."/>
            <person name="Sheng W."/>
            <person name="Hou X."/>
            <person name="Wei L."/>
        </authorList>
    </citation>
    <scope>NUCLEOTIDE SEQUENCE</scope>
    <source>
        <strain evidence="2">K16</strain>
        <tissue evidence="2">Leaf</tissue>
    </source>
</reference>
<dbReference type="Pfam" id="PF07727">
    <property type="entry name" value="RVT_2"/>
    <property type="match status" value="1"/>
</dbReference>
<feature type="domain" description="Reverse transcriptase Ty1/copia-type" evidence="1">
    <location>
        <begin position="87"/>
        <end position="236"/>
    </location>
</feature>
<dbReference type="Proteomes" id="UP001289374">
    <property type="component" value="Unassembled WGS sequence"/>
</dbReference>
<keyword evidence="3" id="KW-1185">Reference proteome</keyword>
<protein>
    <recommendedName>
        <fullName evidence="1">Reverse transcriptase Ty1/copia-type domain-containing protein</fullName>
    </recommendedName>
</protein>
<name>A0AAE1WQG5_9LAMI</name>
<proteinExistence type="predicted"/>
<dbReference type="EMBL" id="JACGWL010000008">
    <property type="protein sequence ID" value="KAK4397591.1"/>
    <property type="molecule type" value="Genomic_DNA"/>
</dbReference>
<dbReference type="InterPro" id="IPR013103">
    <property type="entry name" value="RVT_2"/>
</dbReference>
<accession>A0AAE1WQG5</accession>
<gene>
    <name evidence="2" type="ORF">Sango_1595700</name>
</gene>
<reference evidence="2" key="2">
    <citation type="journal article" date="2024" name="Plant">
        <title>Genomic evolution and insights into agronomic trait innovations of Sesamum species.</title>
        <authorList>
            <person name="Miao H."/>
            <person name="Wang L."/>
            <person name="Qu L."/>
            <person name="Liu H."/>
            <person name="Sun Y."/>
            <person name="Le M."/>
            <person name="Wang Q."/>
            <person name="Wei S."/>
            <person name="Zheng Y."/>
            <person name="Lin W."/>
            <person name="Duan Y."/>
            <person name="Cao H."/>
            <person name="Xiong S."/>
            <person name="Wang X."/>
            <person name="Wei L."/>
            <person name="Li C."/>
            <person name="Ma Q."/>
            <person name="Ju M."/>
            <person name="Zhao R."/>
            <person name="Li G."/>
            <person name="Mu C."/>
            <person name="Tian Q."/>
            <person name="Mei H."/>
            <person name="Zhang T."/>
            <person name="Gao T."/>
            <person name="Zhang H."/>
        </authorList>
    </citation>
    <scope>NUCLEOTIDE SEQUENCE</scope>
    <source>
        <strain evidence="2">K16</strain>
    </source>
</reference>